<reference evidence="2 3" key="1">
    <citation type="journal article" date="2007" name="Proc. Natl. Acad. Sci. U.S.A.">
        <title>Nucleomorph genome of Hemiselmis andersenii reveals complete intron loss and compaction as a driver of protein structure and function.</title>
        <authorList>
            <person name="Lane C.E."/>
            <person name="van den Heuvel K."/>
            <person name="Kozera C."/>
            <person name="Curtis B.A."/>
            <person name="Parsons B.J."/>
            <person name="Bowman S."/>
            <person name="Archibald J.M."/>
        </authorList>
    </citation>
    <scope>NUCLEOTIDE SEQUENCE [LARGE SCALE GENOMIC DNA]</scope>
    <source>
        <strain evidence="2 3">CCMP644</strain>
    </source>
</reference>
<organism evidence="2 3">
    <name type="scientific">Hemiselmis andersenii</name>
    <name type="common">Cryptophyte alga</name>
    <dbReference type="NCBI Taxonomy" id="464988"/>
    <lineage>
        <taxon>Eukaryota</taxon>
        <taxon>Cryptophyceae</taxon>
        <taxon>Cryptomonadales</taxon>
        <taxon>Hemiselmidaceae</taxon>
        <taxon>Hemiselmis</taxon>
    </lineage>
</organism>
<dbReference type="AlphaFoldDB" id="A9BK93"/>
<dbReference type="GeneID" id="5739636"/>
<evidence type="ECO:0000256" key="1">
    <source>
        <dbReference type="SAM" id="MobiDB-lite"/>
    </source>
</evidence>
<evidence type="ECO:0000313" key="2">
    <source>
        <dbReference type="EMBL" id="ABW97926.1"/>
    </source>
</evidence>
<feature type="region of interest" description="Disordered" evidence="1">
    <location>
        <begin position="107"/>
        <end position="169"/>
    </location>
</feature>
<proteinExistence type="predicted"/>
<dbReference type="RefSeq" id="XP_001712251.1">
    <property type="nucleotide sequence ID" value="XM_001712199.1"/>
</dbReference>
<sequence>MGFFVCKCKVTGYNKISLYRKNDGTIYNGGTKIFLKDSDGMGFTGTNIEMKVDFPFAQAQAHYSIDGLFDIVMKTGNIKGNGRNYIYVYYQLLEEANANRENWNRRMAEGGGNNFSGNTGRGRTLFPQDEPRGQQQHQQNQGVAGAPMNTGNNRWYGPGKIGRNGITRV</sequence>
<dbReference type="Proteomes" id="UP000243127">
    <property type="component" value="Nucleomorph 1"/>
</dbReference>
<dbReference type="EMBL" id="CP000881">
    <property type="protein sequence ID" value="ABW97926.1"/>
    <property type="molecule type" value="Genomic_DNA"/>
</dbReference>
<name>A9BK93_HEMAN</name>
<evidence type="ECO:0000313" key="3">
    <source>
        <dbReference type="Proteomes" id="UP000243127"/>
    </source>
</evidence>
<gene>
    <name evidence="2" type="ORF">HAN_1g82</name>
</gene>
<accession>A9BK93</accession>
<geneLocation type="nucleomorph" evidence="2"/>
<keyword evidence="2" id="KW-0542">Nucleomorph</keyword>
<protein>
    <submittedName>
        <fullName evidence="2">Uncharacterized protein</fullName>
    </submittedName>
</protein>